<sequence length="142" mass="15602">MTIQVNEIMNTNLFTLNPEASIAEAKKLMAAHPIRHIPIVDAQNRLLGVVSQRDVLSHGAMQSNDRDQANIATIMTDHPYSISPKTGVIQAARLLKRERFGCLPVVEQDILVGMVTGSDFVEVAIQLMTIAEETTPDPIDDL</sequence>
<dbReference type="Proteomes" id="UP001166251">
    <property type="component" value="Unassembled WGS sequence"/>
</dbReference>
<evidence type="ECO:0000313" key="4">
    <source>
        <dbReference type="EMBL" id="MBW8192723.1"/>
    </source>
</evidence>
<proteinExistence type="predicted"/>
<organism evidence="4 5">
    <name type="scientific">Neiella holothuriorum</name>
    <dbReference type="NCBI Taxonomy" id="2870530"/>
    <lineage>
        <taxon>Bacteria</taxon>
        <taxon>Pseudomonadati</taxon>
        <taxon>Pseudomonadota</taxon>
        <taxon>Gammaproteobacteria</taxon>
        <taxon>Alteromonadales</taxon>
        <taxon>Echinimonadaceae</taxon>
        <taxon>Neiella</taxon>
    </lineage>
</organism>
<gene>
    <name evidence="4" type="ORF">K0504_16925</name>
</gene>
<dbReference type="PANTHER" id="PTHR43080:SF2">
    <property type="entry name" value="CBS DOMAIN-CONTAINING PROTEIN"/>
    <property type="match status" value="1"/>
</dbReference>
<dbReference type="PROSITE" id="PS51371">
    <property type="entry name" value="CBS"/>
    <property type="match status" value="2"/>
</dbReference>
<keyword evidence="5" id="KW-1185">Reference proteome</keyword>
<dbReference type="InterPro" id="IPR051257">
    <property type="entry name" value="Diverse_CBS-Domain"/>
</dbReference>
<dbReference type="Pfam" id="PF00571">
    <property type="entry name" value="CBS"/>
    <property type="match status" value="2"/>
</dbReference>
<dbReference type="SUPFAM" id="SSF54631">
    <property type="entry name" value="CBS-domain pair"/>
    <property type="match status" value="1"/>
</dbReference>
<accession>A0ABS7EK51</accession>
<evidence type="ECO:0000259" key="3">
    <source>
        <dbReference type="PROSITE" id="PS51371"/>
    </source>
</evidence>
<dbReference type="SMART" id="SM00116">
    <property type="entry name" value="CBS"/>
    <property type="match status" value="2"/>
</dbReference>
<protein>
    <submittedName>
        <fullName evidence="4">CBS domain-containing protein</fullName>
    </submittedName>
</protein>
<keyword evidence="1 2" id="KW-0129">CBS domain</keyword>
<feature type="domain" description="CBS" evidence="3">
    <location>
        <begin position="9"/>
        <end position="66"/>
    </location>
</feature>
<comment type="caution">
    <text evidence="4">The sequence shown here is derived from an EMBL/GenBank/DDBJ whole genome shotgun (WGS) entry which is preliminary data.</text>
</comment>
<dbReference type="InterPro" id="IPR046342">
    <property type="entry name" value="CBS_dom_sf"/>
</dbReference>
<evidence type="ECO:0000313" key="5">
    <source>
        <dbReference type="Proteomes" id="UP001166251"/>
    </source>
</evidence>
<dbReference type="PANTHER" id="PTHR43080">
    <property type="entry name" value="CBS DOMAIN-CONTAINING PROTEIN CBSX3, MITOCHONDRIAL"/>
    <property type="match status" value="1"/>
</dbReference>
<feature type="domain" description="CBS" evidence="3">
    <location>
        <begin position="75"/>
        <end position="132"/>
    </location>
</feature>
<name>A0ABS7EK51_9GAMM</name>
<dbReference type="CDD" id="cd04584">
    <property type="entry name" value="CBS_pair_AcuB_like"/>
    <property type="match status" value="1"/>
</dbReference>
<evidence type="ECO:0000256" key="2">
    <source>
        <dbReference type="PROSITE-ProRule" id="PRU00703"/>
    </source>
</evidence>
<dbReference type="RefSeq" id="WP_220105344.1">
    <property type="nucleotide sequence ID" value="NZ_JAHZSS010000027.1"/>
</dbReference>
<evidence type="ECO:0000256" key="1">
    <source>
        <dbReference type="ARBA" id="ARBA00023122"/>
    </source>
</evidence>
<dbReference type="Gene3D" id="3.10.580.10">
    <property type="entry name" value="CBS-domain"/>
    <property type="match status" value="1"/>
</dbReference>
<reference evidence="4" key="1">
    <citation type="submission" date="2021-07" db="EMBL/GenBank/DDBJ databases">
        <title>Neiella marina sp. nov., isolated from the intestinal content of sea cucumber Apostichopus japonicus.</title>
        <authorList>
            <person name="Bai X."/>
        </authorList>
    </citation>
    <scope>NUCLEOTIDE SEQUENCE</scope>
    <source>
        <strain evidence="4">126</strain>
    </source>
</reference>
<dbReference type="InterPro" id="IPR000644">
    <property type="entry name" value="CBS_dom"/>
</dbReference>
<dbReference type="EMBL" id="JAHZSS010000027">
    <property type="protein sequence ID" value="MBW8192723.1"/>
    <property type="molecule type" value="Genomic_DNA"/>
</dbReference>